<dbReference type="EMBL" id="CAJVPI010001411">
    <property type="protein sequence ID" value="CAG8611464.1"/>
    <property type="molecule type" value="Genomic_DNA"/>
</dbReference>
<dbReference type="Gene3D" id="1.10.20.10">
    <property type="entry name" value="Histone, subunit A"/>
    <property type="match status" value="1"/>
</dbReference>
<dbReference type="SUPFAM" id="SSF47113">
    <property type="entry name" value="Histone-fold"/>
    <property type="match status" value="1"/>
</dbReference>
<dbReference type="PANTHER" id="PTHR10252">
    <property type="entry name" value="HISTONE-LIKE TRANSCRIPTION FACTOR CCAAT-RELATED"/>
    <property type="match status" value="1"/>
</dbReference>
<evidence type="ECO:0000256" key="2">
    <source>
        <dbReference type="ARBA" id="ARBA00023015"/>
    </source>
</evidence>
<comment type="caution">
    <text evidence="9">The sequence shown here is derived from an EMBL/GenBank/DDBJ whole genome shotgun (WGS) entry which is preliminary data.</text>
</comment>
<feature type="domain" description="Transcription factor CBF/NF-Y/archaeal histone" evidence="8">
    <location>
        <begin position="46"/>
        <end position="76"/>
    </location>
</feature>
<evidence type="ECO:0000256" key="4">
    <source>
        <dbReference type="ARBA" id="ARBA00023163"/>
    </source>
</evidence>
<evidence type="ECO:0000256" key="6">
    <source>
        <dbReference type="ARBA" id="ARBA00038129"/>
    </source>
</evidence>
<name>A0A9N9CPZ6_9GLOM</name>
<organism evidence="9 10">
    <name type="scientific">Paraglomus brasilianum</name>
    <dbReference type="NCBI Taxonomy" id="144538"/>
    <lineage>
        <taxon>Eukaryota</taxon>
        <taxon>Fungi</taxon>
        <taxon>Fungi incertae sedis</taxon>
        <taxon>Mucoromycota</taxon>
        <taxon>Glomeromycotina</taxon>
        <taxon>Glomeromycetes</taxon>
        <taxon>Paraglomerales</taxon>
        <taxon>Paraglomeraceae</taxon>
        <taxon>Paraglomus</taxon>
    </lineage>
</organism>
<evidence type="ECO:0000259" key="8">
    <source>
        <dbReference type="Pfam" id="PF00808"/>
    </source>
</evidence>
<dbReference type="InterPro" id="IPR050568">
    <property type="entry name" value="Transcr_DNA_Rep_Reg"/>
</dbReference>
<sequence>MVDHSTPSVSIPPFSFHGGSSNQNNHNVVLDTDIANLEHDFKNHPLPLARIKKVMKVDEDVKMISSEAPVIFAKACYRTDHTRMVINCLS</sequence>
<evidence type="ECO:0000313" key="9">
    <source>
        <dbReference type="EMBL" id="CAG8611464.1"/>
    </source>
</evidence>
<dbReference type="PANTHER" id="PTHR10252:SF8">
    <property type="entry name" value="NUCLEAR TRANSCRIPTION FACTOR Y SUBUNIT GAMMA"/>
    <property type="match status" value="1"/>
</dbReference>
<feature type="region of interest" description="Disordered" evidence="7">
    <location>
        <begin position="1"/>
        <end position="23"/>
    </location>
</feature>
<protein>
    <submittedName>
        <fullName evidence="9">5184_t:CDS:1</fullName>
    </submittedName>
</protein>
<evidence type="ECO:0000256" key="1">
    <source>
        <dbReference type="ARBA" id="ARBA00004123"/>
    </source>
</evidence>
<comment type="subcellular location">
    <subcellularLocation>
        <location evidence="1">Nucleus</location>
    </subcellularLocation>
</comment>
<evidence type="ECO:0000256" key="5">
    <source>
        <dbReference type="ARBA" id="ARBA00023242"/>
    </source>
</evidence>
<keyword evidence="4" id="KW-0804">Transcription</keyword>
<evidence type="ECO:0000313" key="10">
    <source>
        <dbReference type="Proteomes" id="UP000789739"/>
    </source>
</evidence>
<dbReference type="InterPro" id="IPR009072">
    <property type="entry name" value="Histone-fold"/>
</dbReference>
<keyword evidence="10" id="KW-1185">Reference proteome</keyword>
<proteinExistence type="inferred from homology"/>
<dbReference type="GO" id="GO:0001228">
    <property type="term" value="F:DNA-binding transcription activator activity, RNA polymerase II-specific"/>
    <property type="evidence" value="ECO:0007669"/>
    <property type="project" value="TreeGrafter"/>
</dbReference>
<dbReference type="GO" id="GO:0000978">
    <property type="term" value="F:RNA polymerase II cis-regulatory region sequence-specific DNA binding"/>
    <property type="evidence" value="ECO:0007669"/>
    <property type="project" value="TreeGrafter"/>
</dbReference>
<gene>
    <name evidence="9" type="ORF">PBRASI_LOCUS8194</name>
</gene>
<evidence type="ECO:0000256" key="3">
    <source>
        <dbReference type="ARBA" id="ARBA00023125"/>
    </source>
</evidence>
<comment type="similarity">
    <text evidence="6">Belongs to the NFYC/HAP5 subunit family.</text>
</comment>
<keyword evidence="3" id="KW-0238">DNA-binding</keyword>
<evidence type="ECO:0000256" key="7">
    <source>
        <dbReference type="SAM" id="MobiDB-lite"/>
    </source>
</evidence>
<dbReference type="GO" id="GO:0016602">
    <property type="term" value="C:CCAAT-binding factor complex"/>
    <property type="evidence" value="ECO:0007669"/>
    <property type="project" value="TreeGrafter"/>
</dbReference>
<dbReference type="Proteomes" id="UP000789739">
    <property type="component" value="Unassembled WGS sequence"/>
</dbReference>
<dbReference type="AlphaFoldDB" id="A0A9N9CPZ6"/>
<dbReference type="OrthoDB" id="1272441at2759"/>
<accession>A0A9N9CPZ6</accession>
<dbReference type="GO" id="GO:0046982">
    <property type="term" value="F:protein heterodimerization activity"/>
    <property type="evidence" value="ECO:0007669"/>
    <property type="project" value="InterPro"/>
</dbReference>
<keyword evidence="5" id="KW-0539">Nucleus</keyword>
<dbReference type="InterPro" id="IPR003958">
    <property type="entry name" value="CBFA_NFYB_domain"/>
</dbReference>
<dbReference type="Pfam" id="PF00808">
    <property type="entry name" value="CBFD_NFYB_HMF"/>
    <property type="match status" value="1"/>
</dbReference>
<keyword evidence="2" id="KW-0805">Transcription regulation</keyword>
<reference evidence="9" key="1">
    <citation type="submission" date="2021-06" db="EMBL/GenBank/DDBJ databases">
        <authorList>
            <person name="Kallberg Y."/>
            <person name="Tangrot J."/>
            <person name="Rosling A."/>
        </authorList>
    </citation>
    <scope>NUCLEOTIDE SEQUENCE</scope>
    <source>
        <strain evidence="9">BR232B</strain>
    </source>
</reference>